<dbReference type="RefSeq" id="WP_314518744.1">
    <property type="nucleotide sequence ID" value="NZ_JASJOU010000019.1"/>
</dbReference>
<organism evidence="1 2">
    <name type="scientific">Xanthocytophaga agilis</name>
    <dbReference type="NCBI Taxonomy" id="3048010"/>
    <lineage>
        <taxon>Bacteria</taxon>
        <taxon>Pseudomonadati</taxon>
        <taxon>Bacteroidota</taxon>
        <taxon>Cytophagia</taxon>
        <taxon>Cytophagales</taxon>
        <taxon>Rhodocytophagaceae</taxon>
        <taxon>Xanthocytophaga</taxon>
    </lineage>
</organism>
<comment type="caution">
    <text evidence="1">The sequence shown here is derived from an EMBL/GenBank/DDBJ whole genome shotgun (WGS) entry which is preliminary data.</text>
</comment>
<accession>A0AAE3RCR8</accession>
<name>A0AAE3RCR8_9BACT</name>
<protein>
    <submittedName>
        <fullName evidence="1">Uncharacterized protein</fullName>
    </submittedName>
</protein>
<dbReference type="Proteomes" id="UP001232063">
    <property type="component" value="Unassembled WGS sequence"/>
</dbReference>
<gene>
    <name evidence="1" type="ORF">QNI22_35650</name>
</gene>
<dbReference type="AlphaFoldDB" id="A0AAE3RCR8"/>
<keyword evidence="2" id="KW-1185">Reference proteome</keyword>
<dbReference type="EMBL" id="JASJOU010000019">
    <property type="protein sequence ID" value="MDJ1506049.1"/>
    <property type="molecule type" value="Genomic_DNA"/>
</dbReference>
<evidence type="ECO:0000313" key="1">
    <source>
        <dbReference type="EMBL" id="MDJ1506049.1"/>
    </source>
</evidence>
<evidence type="ECO:0000313" key="2">
    <source>
        <dbReference type="Proteomes" id="UP001232063"/>
    </source>
</evidence>
<proteinExistence type="predicted"/>
<sequence length="121" mass="14055">MQKNISKAENMHYLVSTAWMGDIQQLNGRFPEVLNTMGKYCVPFHNFKFEIIQSHRTDQVQHKVALHFYSDALVWIDSLEGQMILAQETELEKLKSRQPIDTDTIITLANLGLASFSRWQE</sequence>
<reference evidence="1" key="1">
    <citation type="submission" date="2023-05" db="EMBL/GenBank/DDBJ databases">
        <authorList>
            <person name="Zhang X."/>
        </authorList>
    </citation>
    <scope>NUCLEOTIDE SEQUENCE</scope>
    <source>
        <strain evidence="1">BD1B2-1</strain>
    </source>
</reference>